<organism evidence="5 6">
    <name type="scientific">Marinoscillum luteum</name>
    <dbReference type="NCBI Taxonomy" id="861051"/>
    <lineage>
        <taxon>Bacteria</taxon>
        <taxon>Pseudomonadati</taxon>
        <taxon>Bacteroidota</taxon>
        <taxon>Cytophagia</taxon>
        <taxon>Cytophagales</taxon>
        <taxon>Reichenbachiellaceae</taxon>
        <taxon>Marinoscillum</taxon>
    </lineage>
</organism>
<gene>
    <name evidence="5" type="ORF">ACHKAR_08460</name>
</gene>
<evidence type="ECO:0000256" key="3">
    <source>
        <dbReference type="ARBA" id="ARBA00023295"/>
    </source>
</evidence>
<evidence type="ECO:0000313" key="5">
    <source>
        <dbReference type="EMBL" id="MFH6983466.1"/>
    </source>
</evidence>
<dbReference type="SUPFAM" id="SSF51445">
    <property type="entry name" value="(Trans)glycosidases"/>
    <property type="match status" value="1"/>
</dbReference>
<protein>
    <submittedName>
        <fullName evidence="5">GH25 family lysozyme</fullName>
    </submittedName>
</protein>
<reference evidence="5 6" key="1">
    <citation type="journal article" date="2013" name="Int. J. Syst. Evol. Microbiol.">
        <title>Marinoscillum luteum sp. nov., isolated from marine sediment.</title>
        <authorList>
            <person name="Cha I.T."/>
            <person name="Park S.J."/>
            <person name="Kim S.J."/>
            <person name="Kim J.G."/>
            <person name="Jung M.Y."/>
            <person name="Shin K.S."/>
            <person name="Kwon K.K."/>
            <person name="Yang S.H."/>
            <person name="Seo Y.S."/>
            <person name="Rhee S.K."/>
        </authorList>
    </citation>
    <scope>NUCLEOTIDE SEQUENCE [LARGE SCALE GENOMIC DNA]</scope>
    <source>
        <strain evidence="5 6">KCTC 23939</strain>
    </source>
</reference>
<dbReference type="PANTHER" id="PTHR34135:SF2">
    <property type="entry name" value="LYSOZYME"/>
    <property type="match status" value="1"/>
</dbReference>
<dbReference type="PANTHER" id="PTHR34135">
    <property type="entry name" value="LYSOZYME"/>
    <property type="match status" value="1"/>
</dbReference>
<evidence type="ECO:0000256" key="1">
    <source>
        <dbReference type="ARBA" id="ARBA00010646"/>
    </source>
</evidence>
<dbReference type="InterPro" id="IPR017853">
    <property type="entry name" value="GH"/>
</dbReference>
<proteinExistence type="inferred from homology"/>
<dbReference type="PROSITE" id="PS51904">
    <property type="entry name" value="GLYCOSYL_HYDROL_F25_2"/>
    <property type="match status" value="1"/>
</dbReference>
<dbReference type="InterPro" id="IPR002053">
    <property type="entry name" value="Glyco_hydro_25"/>
</dbReference>
<keyword evidence="6" id="KW-1185">Reference proteome</keyword>
<keyword evidence="4" id="KW-0812">Transmembrane</keyword>
<keyword evidence="3" id="KW-0326">Glycosidase</keyword>
<evidence type="ECO:0000313" key="6">
    <source>
        <dbReference type="Proteomes" id="UP001610063"/>
    </source>
</evidence>
<keyword evidence="2" id="KW-0378">Hydrolase</keyword>
<evidence type="ECO:0000256" key="4">
    <source>
        <dbReference type="SAM" id="Phobius"/>
    </source>
</evidence>
<dbReference type="InterPro" id="IPR018077">
    <property type="entry name" value="Glyco_hydro_fam25_subgr"/>
</dbReference>
<evidence type="ECO:0000256" key="2">
    <source>
        <dbReference type="ARBA" id="ARBA00022801"/>
    </source>
</evidence>
<dbReference type="Pfam" id="PF01183">
    <property type="entry name" value="Glyco_hydro_25"/>
    <property type="match status" value="1"/>
</dbReference>
<name>A0ABW7N813_9BACT</name>
<accession>A0ABW7N813</accession>
<dbReference type="SMART" id="SM00641">
    <property type="entry name" value="Glyco_25"/>
    <property type="match status" value="1"/>
</dbReference>
<dbReference type="Gene3D" id="3.20.20.80">
    <property type="entry name" value="Glycosidases"/>
    <property type="match status" value="1"/>
</dbReference>
<dbReference type="RefSeq" id="WP_395417028.1">
    <property type="nucleotide sequence ID" value="NZ_JBIPKE010000015.1"/>
</dbReference>
<comment type="similarity">
    <text evidence="1">Belongs to the glycosyl hydrolase 25 family.</text>
</comment>
<keyword evidence="4" id="KW-1133">Transmembrane helix</keyword>
<dbReference type="Proteomes" id="UP001610063">
    <property type="component" value="Unassembled WGS sequence"/>
</dbReference>
<sequence length="464" mass="52907">MRELTDLEKSWVKSLSELPPAADQPIAGWLETVFFKEAEGRALIIQASEGFAVLFLTNELFNDETKKAAHVSQFSELISFLKYLHREGYLTISRGKTTRDKSMFFIQDAFIDPKNQNGPIVLNAKGDYTDNPHKILDTKKNTVYQGIRFDTDQFDAILSTCTGSLLVSSGIGQLISEKKPLNKEKKTSEVNWNILSVWVSILSAFLCLFIYIHYQSTHHRRALSLVDYKQDQLGYRLDSLSGHLESFASRQSTTSRSRQATQRGIDVSRWNGDLLQAVNKRDLLSFVICKATQGKSYVDPDFHTNWNLITEKGLIRGAYHFYDASQDPIDQAEHFVTTLGELTSTDIGPILDIEPESIPTDFEVDPLQLQVDLYIFLRHVERLSGRKPIIYTDPSFGDEYLTNEKFGQYPLWVADYTDAPQPTIPKVWSDIGYKFWQKSASYDLHSDKTDLDLYNGEKAGIYED</sequence>
<feature type="transmembrane region" description="Helical" evidence="4">
    <location>
        <begin position="195"/>
        <end position="214"/>
    </location>
</feature>
<dbReference type="EMBL" id="JBIPKE010000015">
    <property type="protein sequence ID" value="MFH6983466.1"/>
    <property type="molecule type" value="Genomic_DNA"/>
</dbReference>
<comment type="caution">
    <text evidence="5">The sequence shown here is derived from an EMBL/GenBank/DDBJ whole genome shotgun (WGS) entry which is preliminary data.</text>
</comment>
<keyword evidence="4" id="KW-0472">Membrane</keyword>